<feature type="compositionally biased region" description="Polar residues" evidence="1">
    <location>
        <begin position="99"/>
        <end position="111"/>
    </location>
</feature>
<dbReference type="AlphaFoldDB" id="A0A3N4KW11"/>
<keyword evidence="3" id="KW-1185">Reference proteome</keyword>
<dbReference type="Proteomes" id="UP000277580">
    <property type="component" value="Unassembled WGS sequence"/>
</dbReference>
<dbReference type="InParanoid" id="A0A3N4KW11"/>
<feature type="compositionally biased region" description="Basic and acidic residues" evidence="1">
    <location>
        <begin position="11"/>
        <end position="27"/>
    </location>
</feature>
<proteinExistence type="predicted"/>
<evidence type="ECO:0000313" key="3">
    <source>
        <dbReference type="Proteomes" id="UP000277580"/>
    </source>
</evidence>
<gene>
    <name evidence="2" type="ORF">P167DRAFT_533704</name>
</gene>
<reference evidence="2 3" key="1">
    <citation type="journal article" date="2018" name="Nat. Ecol. Evol.">
        <title>Pezizomycetes genomes reveal the molecular basis of ectomycorrhizal truffle lifestyle.</title>
        <authorList>
            <person name="Murat C."/>
            <person name="Payen T."/>
            <person name="Noel B."/>
            <person name="Kuo A."/>
            <person name="Morin E."/>
            <person name="Chen J."/>
            <person name="Kohler A."/>
            <person name="Krizsan K."/>
            <person name="Balestrini R."/>
            <person name="Da Silva C."/>
            <person name="Montanini B."/>
            <person name="Hainaut M."/>
            <person name="Levati E."/>
            <person name="Barry K.W."/>
            <person name="Belfiori B."/>
            <person name="Cichocki N."/>
            <person name="Clum A."/>
            <person name="Dockter R.B."/>
            <person name="Fauchery L."/>
            <person name="Guy J."/>
            <person name="Iotti M."/>
            <person name="Le Tacon F."/>
            <person name="Lindquist E.A."/>
            <person name="Lipzen A."/>
            <person name="Malagnac F."/>
            <person name="Mello A."/>
            <person name="Molinier V."/>
            <person name="Miyauchi S."/>
            <person name="Poulain J."/>
            <person name="Riccioni C."/>
            <person name="Rubini A."/>
            <person name="Sitrit Y."/>
            <person name="Splivallo R."/>
            <person name="Traeger S."/>
            <person name="Wang M."/>
            <person name="Zifcakova L."/>
            <person name="Wipf D."/>
            <person name="Zambonelli A."/>
            <person name="Paolocci F."/>
            <person name="Nowrousian M."/>
            <person name="Ottonello S."/>
            <person name="Baldrian P."/>
            <person name="Spatafora J.W."/>
            <person name="Henrissat B."/>
            <person name="Nagy L.G."/>
            <person name="Aury J.M."/>
            <person name="Wincker P."/>
            <person name="Grigoriev I.V."/>
            <person name="Bonfante P."/>
            <person name="Martin F.M."/>
        </authorList>
    </citation>
    <scope>NUCLEOTIDE SEQUENCE [LARGE SCALE GENOMIC DNA]</scope>
    <source>
        <strain evidence="2 3">CCBAS932</strain>
    </source>
</reference>
<protein>
    <submittedName>
        <fullName evidence="2">Uncharacterized protein</fullName>
    </submittedName>
</protein>
<evidence type="ECO:0000256" key="1">
    <source>
        <dbReference type="SAM" id="MobiDB-lite"/>
    </source>
</evidence>
<name>A0A3N4KW11_9PEZI</name>
<dbReference type="EMBL" id="ML119116">
    <property type="protein sequence ID" value="RPB14710.1"/>
    <property type="molecule type" value="Genomic_DNA"/>
</dbReference>
<evidence type="ECO:0000313" key="2">
    <source>
        <dbReference type="EMBL" id="RPB14710.1"/>
    </source>
</evidence>
<feature type="region of interest" description="Disordered" evidence="1">
    <location>
        <begin position="1"/>
        <end position="63"/>
    </location>
</feature>
<organism evidence="2 3">
    <name type="scientific">Morchella conica CCBAS932</name>
    <dbReference type="NCBI Taxonomy" id="1392247"/>
    <lineage>
        <taxon>Eukaryota</taxon>
        <taxon>Fungi</taxon>
        <taxon>Dikarya</taxon>
        <taxon>Ascomycota</taxon>
        <taxon>Pezizomycotina</taxon>
        <taxon>Pezizomycetes</taxon>
        <taxon>Pezizales</taxon>
        <taxon>Morchellaceae</taxon>
        <taxon>Morchella</taxon>
    </lineage>
</organism>
<feature type="region of interest" description="Disordered" evidence="1">
    <location>
        <begin position="86"/>
        <end position="111"/>
    </location>
</feature>
<dbReference type="STRING" id="1392247.A0A3N4KW11"/>
<dbReference type="OrthoDB" id="5361322at2759"/>
<feature type="compositionally biased region" description="Low complexity" evidence="1">
    <location>
        <begin position="28"/>
        <end position="38"/>
    </location>
</feature>
<accession>A0A3N4KW11</accession>
<sequence>MNHVSPAPKTMESRPVDLKDTDARGADVKNLNVNNKVNEGQPKSQVPDPWINPRGRSNIKHGRRRHIKPQKPTIVRAEDIRIEAMDPDDPRSHLPVPPQNIQNIPRESQHGSMSWTACYDDSCRIHFSDKEGSGWFPKAPRRRRR</sequence>